<feature type="chain" id="PRO_5046723817" evidence="7">
    <location>
        <begin position="21"/>
        <end position="461"/>
    </location>
</feature>
<accession>A0ABZ0RLC3</accession>
<keyword evidence="3" id="KW-0479">Metal-binding</keyword>
<dbReference type="SUPFAM" id="SSF53649">
    <property type="entry name" value="Alkaline phosphatase-like"/>
    <property type="match status" value="1"/>
</dbReference>
<dbReference type="InterPro" id="IPR000917">
    <property type="entry name" value="Sulfatase_N"/>
</dbReference>
<evidence type="ECO:0000313" key="10">
    <source>
        <dbReference type="Proteomes" id="UP001324993"/>
    </source>
</evidence>
<gene>
    <name evidence="9" type="ORF">SH580_21250</name>
</gene>
<evidence type="ECO:0000313" key="9">
    <source>
        <dbReference type="EMBL" id="WPJ95946.1"/>
    </source>
</evidence>
<proteinExistence type="inferred from homology"/>
<keyword evidence="5" id="KW-0378">Hydrolase</keyword>
<evidence type="ECO:0000256" key="5">
    <source>
        <dbReference type="ARBA" id="ARBA00022801"/>
    </source>
</evidence>
<name>A0ABZ0RLC3_9BACT</name>
<protein>
    <submittedName>
        <fullName evidence="9">Sulfatase</fullName>
    </submittedName>
</protein>
<dbReference type="InterPro" id="IPR050738">
    <property type="entry name" value="Sulfatase"/>
</dbReference>
<dbReference type="CDD" id="cd16144">
    <property type="entry name" value="ARS_like"/>
    <property type="match status" value="1"/>
</dbReference>
<feature type="signal peptide" evidence="7">
    <location>
        <begin position="1"/>
        <end position="20"/>
    </location>
</feature>
<keyword evidence="6" id="KW-0106">Calcium</keyword>
<dbReference type="PANTHER" id="PTHR42693">
    <property type="entry name" value="ARYLSULFATASE FAMILY MEMBER"/>
    <property type="match status" value="1"/>
</dbReference>
<reference evidence="9 10" key="1">
    <citation type="submission" date="2023-11" db="EMBL/GenBank/DDBJ databases">
        <title>Coraliomargarita sp. nov., isolated from marine algae.</title>
        <authorList>
            <person name="Lee J.K."/>
            <person name="Baek J.H."/>
            <person name="Kim J.M."/>
            <person name="Choi D.G."/>
            <person name="Jeon C.O."/>
        </authorList>
    </citation>
    <scope>NUCLEOTIDE SEQUENCE [LARGE SCALE GENOMIC DNA]</scope>
    <source>
        <strain evidence="9 10">J2-16</strain>
    </source>
</reference>
<evidence type="ECO:0000256" key="2">
    <source>
        <dbReference type="ARBA" id="ARBA00008779"/>
    </source>
</evidence>
<dbReference type="Pfam" id="PF00884">
    <property type="entry name" value="Sulfatase"/>
    <property type="match status" value="1"/>
</dbReference>
<comment type="similarity">
    <text evidence="2">Belongs to the sulfatase family.</text>
</comment>
<evidence type="ECO:0000256" key="6">
    <source>
        <dbReference type="ARBA" id="ARBA00022837"/>
    </source>
</evidence>
<keyword evidence="4 7" id="KW-0732">Signal</keyword>
<dbReference type="RefSeq" id="WP_319832813.1">
    <property type="nucleotide sequence ID" value="NZ_CP138858.1"/>
</dbReference>
<dbReference type="PANTHER" id="PTHR42693:SF42">
    <property type="entry name" value="ARYLSULFATASE G"/>
    <property type="match status" value="1"/>
</dbReference>
<dbReference type="Gene3D" id="3.40.720.10">
    <property type="entry name" value="Alkaline Phosphatase, subunit A"/>
    <property type="match status" value="1"/>
</dbReference>
<evidence type="ECO:0000256" key="7">
    <source>
        <dbReference type="SAM" id="SignalP"/>
    </source>
</evidence>
<dbReference type="Proteomes" id="UP001324993">
    <property type="component" value="Chromosome"/>
</dbReference>
<dbReference type="Gene3D" id="3.30.1120.10">
    <property type="match status" value="1"/>
</dbReference>
<evidence type="ECO:0000256" key="1">
    <source>
        <dbReference type="ARBA" id="ARBA00001913"/>
    </source>
</evidence>
<comment type="cofactor">
    <cofactor evidence="1">
        <name>Ca(2+)</name>
        <dbReference type="ChEBI" id="CHEBI:29108"/>
    </cofactor>
</comment>
<dbReference type="EMBL" id="CP138858">
    <property type="protein sequence ID" value="WPJ95946.1"/>
    <property type="molecule type" value="Genomic_DNA"/>
</dbReference>
<evidence type="ECO:0000256" key="4">
    <source>
        <dbReference type="ARBA" id="ARBA00022729"/>
    </source>
</evidence>
<organism evidence="9 10">
    <name type="scientific">Coraliomargarita algicola</name>
    <dbReference type="NCBI Taxonomy" id="3092156"/>
    <lineage>
        <taxon>Bacteria</taxon>
        <taxon>Pseudomonadati</taxon>
        <taxon>Verrucomicrobiota</taxon>
        <taxon>Opitutia</taxon>
        <taxon>Puniceicoccales</taxon>
        <taxon>Coraliomargaritaceae</taxon>
        <taxon>Coraliomargarita</taxon>
    </lineage>
</organism>
<keyword evidence="10" id="KW-1185">Reference proteome</keyword>
<feature type="domain" description="Sulfatase N-terminal" evidence="8">
    <location>
        <begin position="28"/>
        <end position="338"/>
    </location>
</feature>
<sequence length="461" mass="51414">MKKWIVLVVFTGLFSSVVLADGLSGSRPNIIFILADDLGWADTSHNGAEFYETPNFDQLTQDGMAFTRAYSGGPNCAPTRACLISGMYTPRHKIWTPGMKSKGSYKNMKLLVPNREGQQGDWFESKDSLDPSVVSIAEVLNQQGYKTAMMGKWHCGDDEQGFDVFSGDGTDKKYKKHYGSPTVADSLTEGAVKFISENKDGPFFLYLAHWDVHAPHRANKAVIEKYEAKLKARDDWSEKWRPTYAAMIEAFDTSIGKVRDTVNELGLAENTLIIVTSDNGSICQIKGGPLRGGKGSLFEGGVRVATSMSWPGVIPAGTECNIPITSVDMMPTFAQLAGGELPATQPVDGQSFVPLLKGEKALEDRSIFWHYPMYLDSKGKAVIPIHGTNRMYWRGVPATMIVTGDWKLIYYYEDQSVKLFNVQADPYEASELSSRHPEKTQQMLKELKEWLPQQMRLFRIK</sequence>
<evidence type="ECO:0000256" key="3">
    <source>
        <dbReference type="ARBA" id="ARBA00022723"/>
    </source>
</evidence>
<evidence type="ECO:0000259" key="8">
    <source>
        <dbReference type="Pfam" id="PF00884"/>
    </source>
</evidence>
<dbReference type="InterPro" id="IPR017850">
    <property type="entry name" value="Alkaline_phosphatase_core_sf"/>
</dbReference>